<dbReference type="InterPro" id="IPR014710">
    <property type="entry name" value="RmlC-like_jellyroll"/>
</dbReference>
<evidence type="ECO:0000256" key="2">
    <source>
        <dbReference type="RuleBase" id="RU003457"/>
    </source>
</evidence>
<dbReference type="Pfam" id="PF02678">
    <property type="entry name" value="Pirin"/>
    <property type="match status" value="1"/>
</dbReference>
<dbReference type="PANTHER" id="PTHR13903">
    <property type="entry name" value="PIRIN-RELATED"/>
    <property type="match status" value="1"/>
</dbReference>
<dbReference type="Proteomes" id="UP000774326">
    <property type="component" value="Unassembled WGS sequence"/>
</dbReference>
<feature type="compositionally biased region" description="Basic residues" evidence="3">
    <location>
        <begin position="414"/>
        <end position="425"/>
    </location>
</feature>
<evidence type="ECO:0000313" key="7">
    <source>
        <dbReference type="Proteomes" id="UP000774326"/>
    </source>
</evidence>
<accession>A0A9P8TKB3</accession>
<dbReference type="Pfam" id="PF05726">
    <property type="entry name" value="Pirin_C"/>
    <property type="match status" value="1"/>
</dbReference>
<evidence type="ECO:0008006" key="8">
    <source>
        <dbReference type="Google" id="ProtNLM"/>
    </source>
</evidence>
<evidence type="ECO:0000256" key="1">
    <source>
        <dbReference type="ARBA" id="ARBA00008416"/>
    </source>
</evidence>
<comment type="similarity">
    <text evidence="1 2">Belongs to the pirin family.</text>
</comment>
<feature type="region of interest" description="Disordered" evidence="3">
    <location>
        <begin position="372"/>
        <end position="425"/>
    </location>
</feature>
<dbReference type="CDD" id="cd02909">
    <property type="entry name" value="cupin_pirin_N"/>
    <property type="match status" value="1"/>
</dbReference>
<evidence type="ECO:0000313" key="6">
    <source>
        <dbReference type="EMBL" id="KAH3681991.1"/>
    </source>
</evidence>
<reference evidence="6" key="1">
    <citation type="journal article" date="2021" name="Open Biol.">
        <title>Shared evolutionary footprints suggest mitochondrial oxidative damage underlies multiple complex I losses in fungi.</title>
        <authorList>
            <person name="Schikora-Tamarit M.A."/>
            <person name="Marcet-Houben M."/>
            <person name="Nosek J."/>
            <person name="Gabaldon T."/>
        </authorList>
    </citation>
    <scope>NUCLEOTIDE SEQUENCE</scope>
    <source>
        <strain evidence="6">CBS2887</strain>
    </source>
</reference>
<evidence type="ECO:0000256" key="3">
    <source>
        <dbReference type="SAM" id="MobiDB-lite"/>
    </source>
</evidence>
<dbReference type="OrthoDB" id="198735at2759"/>
<dbReference type="PANTHER" id="PTHR13903:SF8">
    <property type="entry name" value="PIRIN"/>
    <property type="match status" value="1"/>
</dbReference>
<dbReference type="EMBL" id="JAEUBG010004113">
    <property type="protein sequence ID" value="KAH3681991.1"/>
    <property type="molecule type" value="Genomic_DNA"/>
</dbReference>
<organism evidence="6 7">
    <name type="scientific">Wickerhamomyces pijperi</name>
    <name type="common">Yeast</name>
    <name type="synonym">Pichia pijperi</name>
    <dbReference type="NCBI Taxonomy" id="599730"/>
    <lineage>
        <taxon>Eukaryota</taxon>
        <taxon>Fungi</taxon>
        <taxon>Dikarya</taxon>
        <taxon>Ascomycota</taxon>
        <taxon>Saccharomycotina</taxon>
        <taxon>Saccharomycetes</taxon>
        <taxon>Phaffomycetales</taxon>
        <taxon>Wickerhamomycetaceae</taxon>
        <taxon>Wickerhamomyces</taxon>
    </lineage>
</organism>
<protein>
    <recommendedName>
        <fullName evidence="8">Pirin</fullName>
    </recommendedName>
</protein>
<dbReference type="CDD" id="cd02247">
    <property type="entry name" value="cupin_pirin_C"/>
    <property type="match status" value="1"/>
</dbReference>
<reference evidence="6" key="2">
    <citation type="submission" date="2021-01" db="EMBL/GenBank/DDBJ databases">
        <authorList>
            <person name="Schikora-Tamarit M.A."/>
        </authorList>
    </citation>
    <scope>NUCLEOTIDE SEQUENCE</scope>
    <source>
        <strain evidence="6">CBS2887</strain>
    </source>
</reference>
<dbReference type="InterPro" id="IPR011051">
    <property type="entry name" value="RmlC_Cupin_sf"/>
</dbReference>
<feature type="domain" description="Pirin N-terminal" evidence="4">
    <location>
        <begin position="49"/>
        <end position="157"/>
    </location>
</feature>
<dbReference type="InterPro" id="IPR003829">
    <property type="entry name" value="Pirin_N_dom"/>
</dbReference>
<dbReference type="InterPro" id="IPR008778">
    <property type="entry name" value="Pirin_C_dom"/>
</dbReference>
<dbReference type="Gene3D" id="2.60.120.10">
    <property type="entry name" value="Jelly Rolls"/>
    <property type="match status" value="2"/>
</dbReference>
<feature type="compositionally biased region" description="Basic and acidic residues" evidence="3">
    <location>
        <begin position="380"/>
        <end position="389"/>
    </location>
</feature>
<name>A0A9P8TKB3_WICPI</name>
<sequence length="425" mass="46827">MSDLSRSPTNATDNIDPITTTLSQTYLNAHQLQTHHKAQSHPEGVNLTVSRTIGPETPIPHQSPFLLLDHFSLVSTPATGTAGFPDHPHHGQETITYLLSGSVAHEDFIGNKGLITKGGLQVMFAGKGIVHAEMPILNSAKRGKPQLEKVEGIQLWLDLPKELKTGKPKYKDITEDKIPTVTAEDGQVKVKVVSGEAYGVKSKLKSLSYAFPQLVFYDYEVTPNLCKVEGAEMNGESGALDIKQYIPNGFTILLYVLQGTLTISTDRSPTLLRSQTIALFEPEGDHLHVKIQHPKNKPTTTRFIIIAAPPILTAEQINTSYQPVHMEGPFVETSKEKLQQVIENYQLGIKGFEKSKGWKSSIRDGVTFDYLNNDQDDKGDENWGDERNRRSNGKKKVNGAKVLGNLQNENSRSGKGKKSSGNGKR</sequence>
<gene>
    <name evidence="6" type="ORF">WICPIJ_007062</name>
</gene>
<dbReference type="InterPro" id="IPR012093">
    <property type="entry name" value="Pirin"/>
</dbReference>
<evidence type="ECO:0000259" key="5">
    <source>
        <dbReference type="Pfam" id="PF05726"/>
    </source>
</evidence>
<evidence type="ECO:0000259" key="4">
    <source>
        <dbReference type="Pfam" id="PF02678"/>
    </source>
</evidence>
<dbReference type="AlphaFoldDB" id="A0A9P8TKB3"/>
<feature type="domain" description="Pirin C-terminal" evidence="5">
    <location>
        <begin position="241"/>
        <end position="348"/>
    </location>
</feature>
<dbReference type="SUPFAM" id="SSF51182">
    <property type="entry name" value="RmlC-like cupins"/>
    <property type="match status" value="1"/>
</dbReference>
<keyword evidence="7" id="KW-1185">Reference proteome</keyword>
<proteinExistence type="inferred from homology"/>
<comment type="caution">
    <text evidence="6">The sequence shown here is derived from an EMBL/GenBank/DDBJ whole genome shotgun (WGS) entry which is preliminary data.</text>
</comment>